<keyword evidence="3" id="KW-0285">Flavoprotein</keyword>
<dbReference type="Gene3D" id="2.102.10.10">
    <property type="entry name" value="Rieske [2Fe-2S] iron-sulphur domain"/>
    <property type="match status" value="1"/>
</dbReference>
<dbReference type="GO" id="GO:0016651">
    <property type="term" value="F:oxidoreductase activity, acting on NAD(P)H"/>
    <property type="evidence" value="ECO:0007669"/>
    <property type="project" value="TreeGrafter"/>
</dbReference>
<dbReference type="PRINTS" id="PR00411">
    <property type="entry name" value="PNDRDTASEI"/>
</dbReference>
<evidence type="ECO:0000256" key="2">
    <source>
        <dbReference type="ARBA" id="ARBA00006442"/>
    </source>
</evidence>
<dbReference type="FunFam" id="2.102.10.10:FF:000003">
    <property type="entry name" value="apoptosis-inducing factor 3 isoform X2"/>
    <property type="match status" value="1"/>
</dbReference>
<keyword evidence="12" id="KW-1185">Reference proteome</keyword>
<dbReference type="PANTHER" id="PTHR43557:SF2">
    <property type="entry name" value="RIESKE DOMAIN-CONTAINING PROTEIN-RELATED"/>
    <property type="match status" value="1"/>
</dbReference>
<comment type="caution">
    <text evidence="11">The sequence shown here is derived from an EMBL/GenBank/DDBJ whole genome shotgun (WGS) entry which is preliminary data.</text>
</comment>
<dbReference type="CDD" id="cd03478">
    <property type="entry name" value="Rieske_AIFL_N"/>
    <property type="match status" value="1"/>
</dbReference>
<dbReference type="InterPro" id="IPR050446">
    <property type="entry name" value="FAD-oxidoreductase/Apoptosis"/>
</dbReference>
<dbReference type="InterPro" id="IPR036922">
    <property type="entry name" value="Rieske_2Fe-2S_sf"/>
</dbReference>
<dbReference type="Pfam" id="PF00355">
    <property type="entry name" value="Rieske"/>
    <property type="match status" value="1"/>
</dbReference>
<evidence type="ECO:0000256" key="1">
    <source>
        <dbReference type="ARBA" id="ARBA00001974"/>
    </source>
</evidence>
<dbReference type="SUPFAM" id="SSF55424">
    <property type="entry name" value="FAD/NAD-linked reductases, dimerisation (C-terminal) domain"/>
    <property type="match status" value="1"/>
</dbReference>
<evidence type="ECO:0000313" key="11">
    <source>
        <dbReference type="EMBL" id="GIY18022.1"/>
    </source>
</evidence>
<dbReference type="GO" id="GO:0046872">
    <property type="term" value="F:metal ion binding"/>
    <property type="evidence" value="ECO:0007669"/>
    <property type="project" value="UniProtKB-KW"/>
</dbReference>
<dbReference type="Gene3D" id="3.30.390.30">
    <property type="match status" value="1"/>
</dbReference>
<gene>
    <name evidence="11" type="primary">AIFM3</name>
    <name evidence="11" type="ORF">CDAR_462261</name>
</gene>
<dbReference type="InterPro" id="IPR036188">
    <property type="entry name" value="FAD/NAD-bd_sf"/>
</dbReference>
<keyword evidence="9" id="KW-0411">Iron-sulfur</keyword>
<organism evidence="11 12">
    <name type="scientific">Caerostris darwini</name>
    <dbReference type="NCBI Taxonomy" id="1538125"/>
    <lineage>
        <taxon>Eukaryota</taxon>
        <taxon>Metazoa</taxon>
        <taxon>Ecdysozoa</taxon>
        <taxon>Arthropoda</taxon>
        <taxon>Chelicerata</taxon>
        <taxon>Arachnida</taxon>
        <taxon>Araneae</taxon>
        <taxon>Araneomorphae</taxon>
        <taxon>Entelegynae</taxon>
        <taxon>Araneoidea</taxon>
        <taxon>Araneidae</taxon>
        <taxon>Caerostris</taxon>
    </lineage>
</organism>
<dbReference type="SUPFAM" id="SSF50022">
    <property type="entry name" value="ISP domain"/>
    <property type="match status" value="1"/>
</dbReference>
<comment type="similarity">
    <text evidence="2">Belongs to the FAD-dependent oxidoreductase family.</text>
</comment>
<dbReference type="SUPFAM" id="SSF51905">
    <property type="entry name" value="FAD/NAD(P)-binding domain"/>
    <property type="match status" value="1"/>
</dbReference>
<dbReference type="InterPro" id="IPR023753">
    <property type="entry name" value="FAD/NAD-binding_dom"/>
</dbReference>
<feature type="domain" description="Rieske" evidence="10">
    <location>
        <begin position="29"/>
        <end position="125"/>
    </location>
</feature>
<evidence type="ECO:0000256" key="3">
    <source>
        <dbReference type="ARBA" id="ARBA00022630"/>
    </source>
</evidence>
<evidence type="ECO:0000256" key="9">
    <source>
        <dbReference type="ARBA" id="ARBA00023014"/>
    </source>
</evidence>
<dbReference type="Pfam" id="PF07992">
    <property type="entry name" value="Pyr_redox_2"/>
    <property type="match status" value="1"/>
</dbReference>
<reference evidence="11 12" key="1">
    <citation type="submission" date="2021-06" db="EMBL/GenBank/DDBJ databases">
        <title>Caerostris darwini draft genome.</title>
        <authorList>
            <person name="Kono N."/>
            <person name="Arakawa K."/>
        </authorList>
    </citation>
    <scope>NUCLEOTIDE SEQUENCE [LARGE SCALE GENOMIC DNA]</scope>
</reference>
<dbReference type="InterPro" id="IPR016156">
    <property type="entry name" value="FAD/NAD-linked_Rdtase_dimer_sf"/>
</dbReference>
<keyword evidence="5" id="KW-0479">Metal-binding</keyword>
<dbReference type="PRINTS" id="PR00368">
    <property type="entry name" value="FADPNR"/>
</dbReference>
<keyword evidence="8" id="KW-0408">Iron</keyword>
<keyword evidence="4" id="KW-0001">2Fe-2S</keyword>
<keyword evidence="6" id="KW-0274">FAD</keyword>
<dbReference type="PANTHER" id="PTHR43557">
    <property type="entry name" value="APOPTOSIS-INDUCING FACTOR 1"/>
    <property type="match status" value="1"/>
</dbReference>
<evidence type="ECO:0000313" key="12">
    <source>
        <dbReference type="Proteomes" id="UP001054837"/>
    </source>
</evidence>
<comment type="cofactor">
    <cofactor evidence="1">
        <name>FAD</name>
        <dbReference type="ChEBI" id="CHEBI:57692"/>
    </cofactor>
</comment>
<name>A0AAV4R9F3_9ARAC</name>
<dbReference type="GO" id="GO:0005737">
    <property type="term" value="C:cytoplasm"/>
    <property type="evidence" value="ECO:0007669"/>
    <property type="project" value="TreeGrafter"/>
</dbReference>
<dbReference type="Proteomes" id="UP001054837">
    <property type="component" value="Unassembled WGS sequence"/>
</dbReference>
<accession>A0AAV4R9F3</accession>
<dbReference type="EMBL" id="BPLQ01005857">
    <property type="protein sequence ID" value="GIY18022.1"/>
    <property type="molecule type" value="Genomic_DNA"/>
</dbReference>
<dbReference type="InterPro" id="IPR017941">
    <property type="entry name" value="Rieske_2Fe-2S"/>
</dbReference>
<sequence>MGALGSKRREYRIGGDVDSKPVADAFVEKVVCKDEEFQDGNMAEFDLGEDGKILLVKENGTYSALGPKCTHYGAPLKNGVLIGGRIRCPWHGACFNSKTGDIEDFPGLDSLPCYEVTVADGNVKVKAPLSALKSSKRIKPMTKYSHVNPTTYVVIGGGAGGLMCCETLRQEGFSGKVILISRESNPPYDRPKLSKALSSKPSDLYLRNEEFYKSADISLMLETNVTSIDTKERWIACNNGKLKVKYDGLMIATGGQPVKMEVPGSDLKNIFYLRTPEDGNLIAKESAGKPVAIIGSSFIGMEVAAYLIGKASSITVIGRNSVPFTNVFGKEIGARIKAMFEEKGVTFQIGTDVVKFNGTDGSLSGIEFSSGEVIPVEVCVIGIGVKPATDFLKDSGINLNNKGQIIVNEMLETNVKNVFAAGDIIEFPLTSYGNVKANISHWQMALAHGRTAALNMLGKNTVFHTVPFFWSAMCGKNFRYAGYAPNFEEVIIKGDLEKFQFIAYYIKESKVAAVCTSNKDPEAARFASCMSLGETILKSQIES</sequence>
<evidence type="ECO:0000256" key="7">
    <source>
        <dbReference type="ARBA" id="ARBA00023002"/>
    </source>
</evidence>
<evidence type="ECO:0000259" key="10">
    <source>
        <dbReference type="PROSITE" id="PS51296"/>
    </source>
</evidence>
<dbReference type="GO" id="GO:0051537">
    <property type="term" value="F:2 iron, 2 sulfur cluster binding"/>
    <property type="evidence" value="ECO:0007669"/>
    <property type="project" value="UniProtKB-KW"/>
</dbReference>
<keyword evidence="7" id="KW-0560">Oxidoreductase</keyword>
<dbReference type="Pfam" id="PF14759">
    <property type="entry name" value="Reductase_C"/>
    <property type="match status" value="1"/>
</dbReference>
<dbReference type="AlphaFoldDB" id="A0AAV4R9F3"/>
<protein>
    <submittedName>
        <fullName evidence="11">Apoptosis-inducing factor 3</fullName>
    </submittedName>
</protein>
<evidence type="ECO:0000256" key="6">
    <source>
        <dbReference type="ARBA" id="ARBA00022827"/>
    </source>
</evidence>
<evidence type="ECO:0000256" key="8">
    <source>
        <dbReference type="ARBA" id="ARBA00023004"/>
    </source>
</evidence>
<dbReference type="PROSITE" id="PS51296">
    <property type="entry name" value="RIESKE"/>
    <property type="match status" value="1"/>
</dbReference>
<proteinExistence type="inferred from homology"/>
<evidence type="ECO:0000256" key="5">
    <source>
        <dbReference type="ARBA" id="ARBA00022723"/>
    </source>
</evidence>
<evidence type="ECO:0000256" key="4">
    <source>
        <dbReference type="ARBA" id="ARBA00022714"/>
    </source>
</evidence>
<dbReference type="Gene3D" id="3.50.50.60">
    <property type="entry name" value="FAD/NAD(P)-binding domain"/>
    <property type="match status" value="2"/>
</dbReference>
<dbReference type="InterPro" id="IPR028202">
    <property type="entry name" value="Reductase_C"/>
</dbReference>